<accession>F6GBE6</accession>
<feature type="signal peptide" evidence="1">
    <location>
        <begin position="1"/>
        <end position="35"/>
    </location>
</feature>
<dbReference type="HOGENOM" id="CLU_068856_0_0_4"/>
<reference evidence="2 3" key="1">
    <citation type="journal article" date="2011" name="J. Bacteriol.">
        <title>Complete genome sequence of the plant pathogen Ralstonia solanacearum strain Po82.</title>
        <authorList>
            <person name="Xu J."/>
            <person name="Zheng H.J."/>
            <person name="Liu L."/>
            <person name="Pan Z.C."/>
            <person name="Prior P."/>
            <person name="Tang B."/>
            <person name="Xu J.S."/>
            <person name="Zhang H."/>
            <person name="Tian Q."/>
            <person name="Zhang L.Q."/>
            <person name="Feng J."/>
        </authorList>
    </citation>
    <scope>NUCLEOTIDE SEQUENCE [LARGE SCALE GENOMIC DNA]</scope>
    <source>
        <strain evidence="3">Po82</strain>
    </source>
</reference>
<geneLocation type="plasmid" evidence="3"/>
<sequence>MRNGEKSMNTQPKTFGRLALLACATGLLAPVTAQACATCGCSLSTDAAMGYSAIPGWRISLDYTYLPQNQLRSGTGAVSAAQAAAINAAGGNQEVERQTINRYINLGIHYSPNSSWGFSAIVPYIDRSHTTYGAATPDQLTPDNVSGATASGLGDVKLIANYQGFLPTHNLGVQLGVKLPTGRYGGQNVLTGATVGRNPVFFNSGPNAAGGQALDTSLQPGNGSTDLILGAYYYQPVSQDFDAFVNGQFQAAVMRRLRDAGADFRPGNTATLSFGLRYEANPHIVPQLQFNVTRKNADQGALADTANTAGTVVYLSPGVTVSVLHNVQVYAFLQKALYSNLQGYQLFPRWSGTIGASYAF</sequence>
<evidence type="ECO:0008006" key="4">
    <source>
        <dbReference type="Google" id="ProtNLM"/>
    </source>
</evidence>
<feature type="chain" id="PRO_5003334681" description="Lipoprotein" evidence="1">
    <location>
        <begin position="36"/>
        <end position="360"/>
    </location>
</feature>
<dbReference type="PATRIC" id="fig|1031711.3.peg.4436"/>
<organism evidence="2 3">
    <name type="scientific">Ralstonia solanacearum (strain Po82)</name>
    <dbReference type="NCBI Taxonomy" id="1031711"/>
    <lineage>
        <taxon>Bacteria</taxon>
        <taxon>Pseudomonadati</taxon>
        <taxon>Pseudomonadota</taxon>
        <taxon>Betaproteobacteria</taxon>
        <taxon>Burkholderiales</taxon>
        <taxon>Burkholderiaceae</taxon>
        <taxon>Ralstonia</taxon>
        <taxon>Ralstonia solanacearum species complex</taxon>
    </lineage>
</organism>
<dbReference type="AlphaFoldDB" id="F6GBE6"/>
<proteinExistence type="predicted"/>
<dbReference type="KEGG" id="rsn:RSPO_m01241"/>
<evidence type="ECO:0000313" key="2">
    <source>
        <dbReference type="EMBL" id="AEG71876.1"/>
    </source>
</evidence>
<keyword evidence="1" id="KW-0732">Signal</keyword>
<name>F6GBE6_RALS8</name>
<evidence type="ECO:0000256" key="1">
    <source>
        <dbReference type="SAM" id="SignalP"/>
    </source>
</evidence>
<dbReference type="Proteomes" id="UP000007953">
    <property type="component" value="Plasmid megaplasmid"/>
</dbReference>
<gene>
    <name evidence="2" type="ordered locus">RSPO_m01241</name>
</gene>
<dbReference type="EMBL" id="CP002820">
    <property type="protein sequence ID" value="AEG71876.1"/>
    <property type="molecule type" value="Genomic_DNA"/>
</dbReference>
<protein>
    <recommendedName>
        <fullName evidence="4">Lipoprotein</fullName>
    </recommendedName>
</protein>
<keyword evidence="2" id="KW-0614">Plasmid</keyword>
<evidence type="ECO:0000313" key="3">
    <source>
        <dbReference type="Proteomes" id="UP000007953"/>
    </source>
</evidence>